<dbReference type="CDD" id="cd05289">
    <property type="entry name" value="MDR_like_2"/>
    <property type="match status" value="1"/>
</dbReference>
<comment type="caution">
    <text evidence="2">The sequence shown here is derived from an EMBL/GenBank/DDBJ whole genome shotgun (WGS) entry which is preliminary data.</text>
</comment>
<dbReference type="PANTHER" id="PTHR43482">
    <property type="entry name" value="PROTEIN AST1-RELATED"/>
    <property type="match status" value="1"/>
</dbReference>
<dbReference type="InterPro" id="IPR052585">
    <property type="entry name" value="Lipid_raft_assoc_Zn_ADH"/>
</dbReference>
<evidence type="ECO:0000313" key="3">
    <source>
        <dbReference type="Proteomes" id="UP000628669"/>
    </source>
</evidence>
<dbReference type="InterPro" id="IPR020843">
    <property type="entry name" value="ER"/>
</dbReference>
<evidence type="ECO:0000313" key="2">
    <source>
        <dbReference type="EMBL" id="MBK1895192.1"/>
    </source>
</evidence>
<feature type="domain" description="Enoyl reductase (ER)" evidence="1">
    <location>
        <begin position="5"/>
        <end position="327"/>
    </location>
</feature>
<dbReference type="SUPFAM" id="SSF51735">
    <property type="entry name" value="NAD(P)-binding Rossmann-fold domains"/>
    <property type="match status" value="1"/>
</dbReference>
<dbReference type="Pfam" id="PF08240">
    <property type="entry name" value="ADH_N"/>
    <property type="match status" value="1"/>
</dbReference>
<dbReference type="RefSeq" id="WP_200243975.1">
    <property type="nucleotide sequence ID" value="NZ_JAENHK010000005.1"/>
</dbReference>
<reference evidence="3" key="1">
    <citation type="submission" date="2021-01" db="EMBL/GenBank/DDBJ databases">
        <title>Genome public.</title>
        <authorList>
            <person name="Liu C."/>
            <person name="Sun Q."/>
        </authorList>
    </citation>
    <scope>NUCLEOTIDE SEQUENCE [LARGE SCALE GENOMIC DNA]</scope>
    <source>
        <strain evidence="3">YIM B02567</strain>
    </source>
</reference>
<dbReference type="PANTHER" id="PTHR43482:SF1">
    <property type="entry name" value="PROTEIN AST1-RELATED"/>
    <property type="match status" value="1"/>
</dbReference>
<dbReference type="InterPro" id="IPR011032">
    <property type="entry name" value="GroES-like_sf"/>
</dbReference>
<dbReference type="SUPFAM" id="SSF50129">
    <property type="entry name" value="GroES-like"/>
    <property type="match status" value="1"/>
</dbReference>
<organism evidence="2 3">
    <name type="scientific">Chryseobacterium paridis</name>
    <dbReference type="NCBI Taxonomy" id="2800328"/>
    <lineage>
        <taxon>Bacteria</taxon>
        <taxon>Pseudomonadati</taxon>
        <taxon>Bacteroidota</taxon>
        <taxon>Flavobacteriia</taxon>
        <taxon>Flavobacteriales</taxon>
        <taxon>Weeksellaceae</taxon>
        <taxon>Chryseobacterium group</taxon>
        <taxon>Chryseobacterium</taxon>
    </lineage>
</organism>
<accession>A0ABS1FRZ3</accession>
<dbReference type="SMART" id="SM00829">
    <property type="entry name" value="PKS_ER"/>
    <property type="match status" value="1"/>
</dbReference>
<dbReference type="Pfam" id="PF00107">
    <property type="entry name" value="ADH_zinc_N"/>
    <property type="match status" value="1"/>
</dbReference>
<dbReference type="InterPro" id="IPR013154">
    <property type="entry name" value="ADH-like_N"/>
</dbReference>
<keyword evidence="3" id="KW-1185">Reference proteome</keyword>
<dbReference type="Proteomes" id="UP000628669">
    <property type="component" value="Unassembled WGS sequence"/>
</dbReference>
<sequence length="329" mass="36417">MKTVTLNKDFQLQDGWTERPQPKSNEVLIQIKASGFNPIDYQMLENELERKLISSPILGRELSGIIVGKGANVSQFEIGDEVFCGSGSMGSNGSYAEYITVPEAIVALKPKNISFEQAAAIPSVGMTALQTFNRLQLKLTDTILVTGATGGVGSFFVKLLIANHFKNIVATVGSEENRMLLLEMGLQNNQIINYKEDDLVEKLIQANGDQLFDIGVDLVGNSMSEITAEVLKVHGMYVDVTALISKDAKETLFNKGNIIMNISNYTYSMTRNYDYYKNSLTQISNLIEEQLIAPPKYRIIGNLSLETVLKAHQILKKNLTQGNKLIMTH</sequence>
<dbReference type="InterPro" id="IPR036291">
    <property type="entry name" value="NAD(P)-bd_dom_sf"/>
</dbReference>
<dbReference type="Gene3D" id="3.40.50.720">
    <property type="entry name" value="NAD(P)-binding Rossmann-like Domain"/>
    <property type="match status" value="1"/>
</dbReference>
<gene>
    <name evidence="2" type="ORF">JHL15_05405</name>
</gene>
<evidence type="ECO:0000259" key="1">
    <source>
        <dbReference type="SMART" id="SM00829"/>
    </source>
</evidence>
<dbReference type="InterPro" id="IPR013149">
    <property type="entry name" value="ADH-like_C"/>
</dbReference>
<dbReference type="Gene3D" id="3.90.180.10">
    <property type="entry name" value="Medium-chain alcohol dehydrogenases, catalytic domain"/>
    <property type="match status" value="1"/>
</dbReference>
<name>A0ABS1FRZ3_9FLAO</name>
<proteinExistence type="predicted"/>
<protein>
    <submittedName>
        <fullName evidence="2">NADP-dependent oxidoreductase</fullName>
    </submittedName>
</protein>
<dbReference type="EMBL" id="JAENHK010000005">
    <property type="protein sequence ID" value="MBK1895192.1"/>
    <property type="molecule type" value="Genomic_DNA"/>
</dbReference>